<dbReference type="InterPro" id="IPR055411">
    <property type="entry name" value="LRR_FXL15/At3g58940/PEG3-like"/>
</dbReference>
<dbReference type="InterPro" id="IPR032675">
    <property type="entry name" value="LRR_dom_sf"/>
</dbReference>
<evidence type="ECO:0000313" key="3">
    <source>
        <dbReference type="EMBL" id="KAL1195188.1"/>
    </source>
</evidence>
<dbReference type="InterPro" id="IPR036047">
    <property type="entry name" value="F-box-like_dom_sf"/>
</dbReference>
<protein>
    <submittedName>
        <fullName evidence="3">FBD-associated F-box protein</fullName>
    </submittedName>
</protein>
<dbReference type="PANTHER" id="PTHR31900:SF28">
    <property type="entry name" value="FBD DOMAIN-CONTAINING PROTEIN"/>
    <property type="match status" value="1"/>
</dbReference>
<dbReference type="InterPro" id="IPR050232">
    <property type="entry name" value="FBL13/AtMIF1-like"/>
</dbReference>
<dbReference type="Proteomes" id="UP001558713">
    <property type="component" value="Unassembled WGS sequence"/>
</dbReference>
<organism evidence="3 4">
    <name type="scientific">Cardamine amara subsp. amara</name>
    <dbReference type="NCBI Taxonomy" id="228776"/>
    <lineage>
        <taxon>Eukaryota</taxon>
        <taxon>Viridiplantae</taxon>
        <taxon>Streptophyta</taxon>
        <taxon>Embryophyta</taxon>
        <taxon>Tracheophyta</taxon>
        <taxon>Spermatophyta</taxon>
        <taxon>Magnoliopsida</taxon>
        <taxon>eudicotyledons</taxon>
        <taxon>Gunneridae</taxon>
        <taxon>Pentapetalae</taxon>
        <taxon>rosids</taxon>
        <taxon>malvids</taxon>
        <taxon>Brassicales</taxon>
        <taxon>Brassicaceae</taxon>
        <taxon>Cardamineae</taxon>
        <taxon>Cardamine</taxon>
    </lineage>
</organism>
<reference evidence="3 4" key="1">
    <citation type="submission" date="2024-04" db="EMBL/GenBank/DDBJ databases">
        <title>Genome assembly C_amara_ONT_v2.</title>
        <authorList>
            <person name="Yant L."/>
            <person name="Moore C."/>
            <person name="Slenker M."/>
        </authorList>
    </citation>
    <scope>NUCLEOTIDE SEQUENCE [LARGE SCALE GENOMIC DNA]</scope>
    <source>
        <tissue evidence="3">Leaf</tissue>
    </source>
</reference>
<comment type="caution">
    <text evidence="3">The sequence shown here is derived from an EMBL/GenBank/DDBJ whole genome shotgun (WGS) entry which is preliminary data.</text>
</comment>
<dbReference type="SUPFAM" id="SSF81383">
    <property type="entry name" value="F-box domain"/>
    <property type="match status" value="1"/>
</dbReference>
<dbReference type="CDD" id="cd22160">
    <property type="entry name" value="F-box_AtFBL13-like"/>
    <property type="match status" value="1"/>
</dbReference>
<evidence type="ECO:0000259" key="1">
    <source>
        <dbReference type="Pfam" id="PF00646"/>
    </source>
</evidence>
<evidence type="ECO:0000259" key="2">
    <source>
        <dbReference type="Pfam" id="PF24758"/>
    </source>
</evidence>
<proteinExistence type="predicted"/>
<dbReference type="Pfam" id="PF24758">
    <property type="entry name" value="LRR_At5g56370"/>
    <property type="match status" value="1"/>
</dbReference>
<keyword evidence="4" id="KW-1185">Reference proteome</keyword>
<sequence>MVKISDLCDDLLVKIISYLPTKVAVSTSVLSKQWEFLWMWSPKLEYSDYNDITDINPSSLLTYHGFIAKNRPSDRAPIIESLHHTERRTVQPEVIKSWAEIAVSRCGRGLSIDYVSFNKENAIILPINLYTCKSLVTLKLEGIQILVDVPGIACLPSLKTLQLHSVKYSNEDSLRLLLSYCPLLEELSIERHEKDQLRAAFHFRRCTIRIAAGAMNRDLFLNVFEES</sequence>
<dbReference type="SUPFAM" id="SSF52047">
    <property type="entry name" value="RNI-like"/>
    <property type="match status" value="1"/>
</dbReference>
<dbReference type="PANTHER" id="PTHR31900">
    <property type="entry name" value="F-BOX/RNI SUPERFAMILY PROTEIN-RELATED"/>
    <property type="match status" value="1"/>
</dbReference>
<feature type="domain" description="F-box" evidence="1">
    <location>
        <begin position="4"/>
        <end position="43"/>
    </location>
</feature>
<name>A0ABD0ZL23_CARAN</name>
<evidence type="ECO:0000313" key="4">
    <source>
        <dbReference type="Proteomes" id="UP001558713"/>
    </source>
</evidence>
<dbReference type="AlphaFoldDB" id="A0ABD0ZL23"/>
<gene>
    <name evidence="3" type="ORF">V5N11_029102</name>
</gene>
<dbReference type="Pfam" id="PF00646">
    <property type="entry name" value="F-box"/>
    <property type="match status" value="1"/>
</dbReference>
<dbReference type="InterPro" id="IPR053781">
    <property type="entry name" value="F-box_AtFBL13-like"/>
</dbReference>
<accession>A0ABD0ZL23</accession>
<dbReference type="EMBL" id="JBANAX010000732">
    <property type="protein sequence ID" value="KAL1195188.1"/>
    <property type="molecule type" value="Genomic_DNA"/>
</dbReference>
<dbReference type="InterPro" id="IPR001810">
    <property type="entry name" value="F-box_dom"/>
</dbReference>
<feature type="domain" description="F-box/LRR-repeat protein 15/At3g58940/PEG3-like LRR" evidence="2">
    <location>
        <begin position="98"/>
        <end position="199"/>
    </location>
</feature>
<dbReference type="Gene3D" id="3.80.10.10">
    <property type="entry name" value="Ribonuclease Inhibitor"/>
    <property type="match status" value="1"/>
</dbReference>